<dbReference type="InterPro" id="IPR025711">
    <property type="entry name" value="PepSY"/>
</dbReference>
<evidence type="ECO:0000313" key="4">
    <source>
        <dbReference type="Proteomes" id="UP000824988"/>
    </source>
</evidence>
<dbReference type="EMBL" id="AP019782">
    <property type="protein sequence ID" value="BBL71147.1"/>
    <property type="molecule type" value="Genomic_DNA"/>
</dbReference>
<dbReference type="Pfam" id="PF03929">
    <property type="entry name" value="PepSY_TM"/>
    <property type="match status" value="1"/>
</dbReference>
<organism evidence="3 4">
    <name type="scientific">Methylogaea oryzae</name>
    <dbReference type="NCBI Taxonomy" id="1295382"/>
    <lineage>
        <taxon>Bacteria</taxon>
        <taxon>Pseudomonadati</taxon>
        <taxon>Pseudomonadota</taxon>
        <taxon>Gammaproteobacteria</taxon>
        <taxon>Methylococcales</taxon>
        <taxon>Methylococcaceae</taxon>
        <taxon>Methylogaea</taxon>
    </lineage>
</organism>
<feature type="transmembrane region" description="Helical" evidence="1">
    <location>
        <begin position="170"/>
        <end position="189"/>
    </location>
</feature>
<keyword evidence="1" id="KW-0472">Membrane</keyword>
<protein>
    <recommendedName>
        <fullName evidence="2">PepSY domain-containing protein</fullName>
    </recommendedName>
</protein>
<dbReference type="PANTHER" id="PTHR34219">
    <property type="entry name" value="IRON-REGULATED INNER MEMBRANE PROTEIN-RELATED"/>
    <property type="match status" value="1"/>
</dbReference>
<dbReference type="Proteomes" id="UP000824988">
    <property type="component" value="Chromosome"/>
</dbReference>
<dbReference type="KEGG" id="moz:MoryE10_17530"/>
<evidence type="ECO:0000259" key="2">
    <source>
        <dbReference type="Pfam" id="PF03413"/>
    </source>
</evidence>
<sequence>MSTRSMHAATAASRRRLRKWWRDAHLCLALGAGFLFALLGLTGSCNVFTFELDALLNPNLRVEPARSGPRPLNEIMAAVRAAHPQRAGGWMLFMPRGESSTLRAVYAKPEESAGKAFAPLTVDVDPYIARVLSSRFWGDTLMTNLYELHASLWFGKYGGPDAARLGFKTVGALGLLLLLSLASGLYLWWPRGGGWRSALTVKRSAGGARFNFDLHRAMGAYAAVALSVLAFTGFSFAYRDWVKPVVAWFSPVAAEPFQNPPTLKSTPVAGAAPISPDEAVAVADRVFPGAELRWVALPDGPEGYYAVEKRQPGEANVRRPRSKVWLDQYSGAVLKVADPNEFSAGETFLNLMWPLHNGEALGLPGRILACLSGLAPALLYATGLIHWLRKRRGRKHAASATGRIPVGSPFAAAATAREVGHERP</sequence>
<feature type="domain" description="PepSY" evidence="2">
    <location>
        <begin position="273"/>
        <end position="336"/>
    </location>
</feature>
<evidence type="ECO:0000313" key="3">
    <source>
        <dbReference type="EMBL" id="BBL71147.1"/>
    </source>
</evidence>
<dbReference type="InterPro" id="IPR005625">
    <property type="entry name" value="PepSY-ass_TM"/>
</dbReference>
<keyword evidence="1" id="KW-1133">Transmembrane helix</keyword>
<reference evidence="3" key="1">
    <citation type="submission" date="2019-06" db="EMBL/GenBank/DDBJ databases">
        <title>Complete genome sequence of Methylogaea oryzae strain JCM16910.</title>
        <authorList>
            <person name="Asakawa S."/>
        </authorList>
    </citation>
    <scope>NUCLEOTIDE SEQUENCE</scope>
    <source>
        <strain evidence="3">E10</strain>
    </source>
</reference>
<dbReference type="Pfam" id="PF03413">
    <property type="entry name" value="PepSY"/>
    <property type="match status" value="1"/>
</dbReference>
<dbReference type="PANTHER" id="PTHR34219:SF3">
    <property type="entry name" value="BLL7967 PROTEIN"/>
    <property type="match status" value="1"/>
</dbReference>
<accession>A0A8D4VQ16</accession>
<feature type="transmembrane region" description="Helical" evidence="1">
    <location>
        <begin position="363"/>
        <end position="388"/>
    </location>
</feature>
<gene>
    <name evidence="3" type="ORF">MoryE10_17530</name>
</gene>
<feature type="transmembrane region" description="Helical" evidence="1">
    <location>
        <begin position="218"/>
        <end position="238"/>
    </location>
</feature>
<dbReference type="RefSeq" id="WP_246598998.1">
    <property type="nucleotide sequence ID" value="NZ_AP019782.1"/>
</dbReference>
<proteinExistence type="predicted"/>
<name>A0A8D4VQ16_9GAMM</name>
<keyword evidence="1" id="KW-0812">Transmembrane</keyword>
<keyword evidence="4" id="KW-1185">Reference proteome</keyword>
<dbReference type="AlphaFoldDB" id="A0A8D4VQ16"/>
<evidence type="ECO:0000256" key="1">
    <source>
        <dbReference type="SAM" id="Phobius"/>
    </source>
</evidence>